<evidence type="ECO:0000256" key="2">
    <source>
        <dbReference type="SAM" id="MobiDB-lite"/>
    </source>
</evidence>
<organism evidence="4 5">
    <name type="scientific">Miscanthus lutarioriparius</name>
    <dbReference type="NCBI Taxonomy" id="422564"/>
    <lineage>
        <taxon>Eukaryota</taxon>
        <taxon>Viridiplantae</taxon>
        <taxon>Streptophyta</taxon>
        <taxon>Embryophyta</taxon>
        <taxon>Tracheophyta</taxon>
        <taxon>Spermatophyta</taxon>
        <taxon>Magnoliopsida</taxon>
        <taxon>Liliopsida</taxon>
        <taxon>Poales</taxon>
        <taxon>Poaceae</taxon>
        <taxon>PACMAD clade</taxon>
        <taxon>Panicoideae</taxon>
        <taxon>Andropogonodae</taxon>
        <taxon>Andropogoneae</taxon>
        <taxon>Saccharinae</taxon>
        <taxon>Miscanthus</taxon>
    </lineage>
</organism>
<feature type="compositionally biased region" description="Low complexity" evidence="2">
    <location>
        <begin position="43"/>
        <end position="52"/>
    </location>
</feature>
<dbReference type="EMBL" id="CAJGYO010000013">
    <property type="protein sequence ID" value="CAD6265301.1"/>
    <property type="molecule type" value="Genomic_DNA"/>
</dbReference>
<comment type="caution">
    <text evidence="4">The sequence shown here is derived from an EMBL/GenBank/DDBJ whole genome shotgun (WGS) entry which is preliminary data.</text>
</comment>
<dbReference type="InterPro" id="IPR053772">
    <property type="entry name" value="At1g61320/At1g61330-like"/>
</dbReference>
<evidence type="ECO:0000313" key="5">
    <source>
        <dbReference type="Proteomes" id="UP000604825"/>
    </source>
</evidence>
<accession>A0A811R5G7</accession>
<feature type="domain" description="LOB" evidence="3">
    <location>
        <begin position="89"/>
        <end position="188"/>
    </location>
</feature>
<dbReference type="PANTHER" id="PTHR34145">
    <property type="entry name" value="OS02G0105600 PROTEIN"/>
    <property type="match status" value="1"/>
</dbReference>
<dbReference type="OrthoDB" id="651151at2759"/>
<reference evidence="4" key="1">
    <citation type="submission" date="2020-10" db="EMBL/GenBank/DDBJ databases">
        <authorList>
            <person name="Han B."/>
            <person name="Lu T."/>
            <person name="Zhao Q."/>
            <person name="Huang X."/>
            <person name="Zhao Y."/>
        </authorList>
    </citation>
    <scope>NUCLEOTIDE SEQUENCE</scope>
</reference>
<dbReference type="Proteomes" id="UP000604825">
    <property type="component" value="Unassembled WGS sequence"/>
</dbReference>
<proteinExistence type="inferred from homology"/>
<evidence type="ECO:0000256" key="1">
    <source>
        <dbReference type="ARBA" id="ARBA00005474"/>
    </source>
</evidence>
<dbReference type="Gene3D" id="3.80.10.10">
    <property type="entry name" value="Ribonuclease Inhibitor"/>
    <property type="match status" value="1"/>
</dbReference>
<feature type="compositionally biased region" description="Low complexity" evidence="2">
    <location>
        <begin position="8"/>
        <end position="21"/>
    </location>
</feature>
<dbReference type="PANTHER" id="PTHR34145:SF78">
    <property type="entry name" value="FBD DOMAIN-CONTAINING PROTEIN"/>
    <property type="match status" value="1"/>
</dbReference>
<protein>
    <recommendedName>
        <fullName evidence="3">LOB domain-containing protein</fullName>
    </recommendedName>
</protein>
<gene>
    <name evidence="4" type="ORF">NCGR_LOCUS48606</name>
</gene>
<evidence type="ECO:0000259" key="3">
    <source>
        <dbReference type="PROSITE" id="PS50891"/>
    </source>
</evidence>
<dbReference type="Pfam" id="PF03195">
    <property type="entry name" value="LOB"/>
    <property type="match status" value="1"/>
</dbReference>
<name>A0A811R5G7_9POAL</name>
<dbReference type="InterPro" id="IPR004883">
    <property type="entry name" value="LOB"/>
</dbReference>
<dbReference type="PROSITE" id="PS50891">
    <property type="entry name" value="LOB"/>
    <property type="match status" value="1"/>
</dbReference>
<comment type="similarity">
    <text evidence="1">Belongs to the LOB domain-containing protein family.</text>
</comment>
<dbReference type="InterPro" id="IPR032675">
    <property type="entry name" value="LRR_dom_sf"/>
</dbReference>
<dbReference type="AlphaFoldDB" id="A0A811R5G7"/>
<keyword evidence="5" id="KW-1185">Reference proteome</keyword>
<evidence type="ECO:0000313" key="4">
    <source>
        <dbReference type="EMBL" id="CAD6265301.1"/>
    </source>
</evidence>
<sequence>MAAVSASARPGVDDAAAAGGDRWPRARARGRAWTPPPLTEGMAAASSSASSAERGSVDCKHKSELHRARTQAKEEMPDDEEQAVAGRGAPCGACRMLRRRCVPGCVFAPYFTADDFAAVHCVFGASNVSKMLERIELPEQRRVAAATLVEEAKARQRDPTFGRVSYIRILQEVNDKAREQVDAAREEIAGSSAPWPRSSPFRSRRVSASDIWFHIHSLLPLRDSVHFACVSRTFMCFWKCHPNLIFTEEALGLKRNACEKGDIAKDFTSRVDSILKNHVGVGVKTLKIVVYNHYNVDANHFNSWLQSAITPGIEEITLFLPTNYRDGYNFPCSVLLNGRGNSIRYLHLTYCAFRPMVGFDCLRRLTKLHLYQVCITGNELGCLISKSFALEQLELMSCDELICLKIPLCLERLSCLRVTWCKMLKVIESTAPNLSSFDLFGDSIQLSLGESSQLKNLHVGFSYHDNFVSYSITRLPSIVPHLETLTISSTGETVDTPIAVDRFLHLKCLKIYLEVDYLAFSPAYDYLSLVSFLDASPALETFILSVNHVEEMEHVSVYGYVSPMRQIHGLKHHRLRKVHINGFCSAKSMVELTCHILENATSLESLTVDTIFNEVADSNISRCSVQSTGECSPVRRDKILEARKSLSVIRSYILGRVPSTVKLNVGEPCNRCHVIDV</sequence>
<feature type="region of interest" description="Disordered" evidence="2">
    <location>
        <begin position="1"/>
        <end position="62"/>
    </location>
</feature>
<dbReference type="Pfam" id="PF23622">
    <property type="entry name" value="LRR_At1g61320_AtMIF1"/>
    <property type="match status" value="1"/>
</dbReference>
<dbReference type="SUPFAM" id="SSF52047">
    <property type="entry name" value="RNI-like"/>
    <property type="match status" value="1"/>
</dbReference>
<dbReference type="InterPro" id="IPR055357">
    <property type="entry name" value="LRR_At1g61320_AtMIF1"/>
</dbReference>